<keyword evidence="3 6" id="KW-0472">Membrane</keyword>
<comment type="caution">
    <text evidence="8">The sequence shown here is derived from an EMBL/GenBank/DDBJ whole genome shotgun (WGS) entry which is preliminary data.</text>
</comment>
<evidence type="ECO:0000256" key="6">
    <source>
        <dbReference type="SAM" id="Phobius"/>
    </source>
</evidence>
<evidence type="ECO:0000256" key="1">
    <source>
        <dbReference type="ARBA" id="ARBA00004370"/>
    </source>
</evidence>
<dbReference type="GO" id="GO:0016020">
    <property type="term" value="C:membrane"/>
    <property type="evidence" value="ECO:0007669"/>
    <property type="project" value="UniProtKB-SubCell"/>
</dbReference>
<dbReference type="Proteomes" id="UP001046870">
    <property type="component" value="Chromosome 15"/>
</dbReference>
<sequence length="407" mass="44440">MEVVVNVKALLLSLFFLGRIAGGDTQDPTYGLSGEEGEVKLTPERPASISKITRILWRHGNDKAAEWEEGDPAPDYYGSYKNKSRTALNVSTGVLTIRILSEEDNGAYSVEINGQPTSKAYNLLVIDRVSKPIVEHSCSDSICNLTCKGNDKKHTQYEWTGIDAQKEDRLMVLKTEDIEKTIYCKFSNPLSSALSDPVRVRDFFPSGDASAVTVGVSVTVILGILVILAFVFWKIGLFQKIGLRKKKTDAEMPEIQPLNRNPDAKDNGNVSSIGEKKKSNETVETQEAEDGGVQSQLGEAKDSSEEVETQEAEDGGVQSQLGEAKDSSEEVETQEAEDGGVQSQLGEAKDSSEEVETQEAEDRGVQSQPGETKDSSEEGRAKPGETSHQSNATANDKEEHDYINVNE</sequence>
<comment type="subcellular location">
    <subcellularLocation>
        <location evidence="1">Membrane</location>
    </subcellularLocation>
</comment>
<feature type="compositionally biased region" description="Acidic residues" evidence="5">
    <location>
        <begin position="329"/>
        <end position="338"/>
    </location>
</feature>
<evidence type="ECO:0000256" key="4">
    <source>
        <dbReference type="ARBA" id="ARBA00023180"/>
    </source>
</evidence>
<gene>
    <name evidence="8" type="ORF">MATL_G00178780</name>
</gene>
<reference evidence="8" key="1">
    <citation type="submission" date="2021-01" db="EMBL/GenBank/DDBJ databases">
        <authorList>
            <person name="Zahm M."/>
            <person name="Roques C."/>
            <person name="Cabau C."/>
            <person name="Klopp C."/>
            <person name="Donnadieu C."/>
            <person name="Jouanno E."/>
            <person name="Lampietro C."/>
            <person name="Louis A."/>
            <person name="Herpin A."/>
            <person name="Echchiki A."/>
            <person name="Berthelot C."/>
            <person name="Parey E."/>
            <person name="Roest-Crollius H."/>
            <person name="Braasch I."/>
            <person name="Postlethwait J."/>
            <person name="Bobe J."/>
            <person name="Montfort J."/>
            <person name="Bouchez O."/>
            <person name="Begum T."/>
            <person name="Mejri S."/>
            <person name="Adams A."/>
            <person name="Chen W.-J."/>
            <person name="Guiguen Y."/>
        </authorList>
    </citation>
    <scope>NUCLEOTIDE SEQUENCE</scope>
    <source>
        <strain evidence="8">YG-15Mar2019-1</strain>
        <tissue evidence="8">Brain</tissue>
    </source>
</reference>
<keyword evidence="6" id="KW-1133">Transmembrane helix</keyword>
<evidence type="ECO:0000256" key="3">
    <source>
        <dbReference type="ARBA" id="ARBA00023136"/>
    </source>
</evidence>
<evidence type="ECO:0000256" key="7">
    <source>
        <dbReference type="SAM" id="SignalP"/>
    </source>
</evidence>
<organism evidence="8 9">
    <name type="scientific">Megalops atlanticus</name>
    <name type="common">Tarpon</name>
    <name type="synonym">Clupea gigantea</name>
    <dbReference type="NCBI Taxonomy" id="7932"/>
    <lineage>
        <taxon>Eukaryota</taxon>
        <taxon>Metazoa</taxon>
        <taxon>Chordata</taxon>
        <taxon>Craniata</taxon>
        <taxon>Vertebrata</taxon>
        <taxon>Euteleostomi</taxon>
        <taxon>Actinopterygii</taxon>
        <taxon>Neopterygii</taxon>
        <taxon>Teleostei</taxon>
        <taxon>Elopiformes</taxon>
        <taxon>Megalopidae</taxon>
        <taxon>Megalops</taxon>
    </lineage>
</organism>
<feature type="chain" id="PRO_5039699376" description="Ig-like domain-containing protein" evidence="7">
    <location>
        <begin position="26"/>
        <end position="407"/>
    </location>
</feature>
<dbReference type="AlphaFoldDB" id="A0A9D3PR74"/>
<name>A0A9D3PR74_MEGAT</name>
<feature type="compositionally biased region" description="Basic and acidic residues" evidence="5">
    <location>
        <begin position="395"/>
        <end position="407"/>
    </location>
</feature>
<dbReference type="InterPro" id="IPR013783">
    <property type="entry name" value="Ig-like_fold"/>
</dbReference>
<evidence type="ECO:0000256" key="5">
    <source>
        <dbReference type="SAM" id="MobiDB-lite"/>
    </source>
</evidence>
<feature type="transmembrane region" description="Helical" evidence="6">
    <location>
        <begin position="214"/>
        <end position="237"/>
    </location>
</feature>
<dbReference type="Gene3D" id="2.60.40.10">
    <property type="entry name" value="Immunoglobulins"/>
    <property type="match status" value="2"/>
</dbReference>
<keyword evidence="2 7" id="KW-0732">Signal</keyword>
<feature type="compositionally biased region" description="Basic and acidic residues" evidence="5">
    <location>
        <begin position="371"/>
        <end position="385"/>
    </location>
</feature>
<protein>
    <recommendedName>
        <fullName evidence="10">Ig-like domain-containing protein</fullName>
    </recommendedName>
</protein>
<feature type="signal peptide" evidence="7">
    <location>
        <begin position="1"/>
        <end position="25"/>
    </location>
</feature>
<dbReference type="OrthoDB" id="8963023at2759"/>
<dbReference type="InterPro" id="IPR015631">
    <property type="entry name" value="CD2/SLAM_rcpt"/>
</dbReference>
<evidence type="ECO:0000313" key="8">
    <source>
        <dbReference type="EMBL" id="KAG7463645.1"/>
    </source>
</evidence>
<dbReference type="EMBL" id="JAFDVH010000015">
    <property type="protein sequence ID" value="KAG7463645.1"/>
    <property type="molecule type" value="Genomic_DNA"/>
</dbReference>
<evidence type="ECO:0000313" key="9">
    <source>
        <dbReference type="Proteomes" id="UP001046870"/>
    </source>
</evidence>
<dbReference type="PANTHER" id="PTHR12080:SF125">
    <property type="entry name" value="CD48 ANTIGEN-LIKE"/>
    <property type="match status" value="1"/>
</dbReference>
<accession>A0A9D3PR74</accession>
<keyword evidence="9" id="KW-1185">Reference proteome</keyword>
<keyword evidence="6" id="KW-0812">Transmembrane</keyword>
<feature type="compositionally biased region" description="Acidic residues" evidence="5">
    <location>
        <begin position="305"/>
        <end position="314"/>
    </location>
</feature>
<proteinExistence type="predicted"/>
<evidence type="ECO:0000256" key="2">
    <source>
        <dbReference type="ARBA" id="ARBA00022729"/>
    </source>
</evidence>
<evidence type="ECO:0008006" key="10">
    <source>
        <dbReference type="Google" id="ProtNLM"/>
    </source>
</evidence>
<keyword evidence="4" id="KW-0325">Glycoprotein</keyword>
<feature type="region of interest" description="Disordered" evidence="5">
    <location>
        <begin position="252"/>
        <end position="407"/>
    </location>
</feature>
<dbReference type="PANTHER" id="PTHR12080">
    <property type="entry name" value="SIGNALING LYMPHOCYTIC ACTIVATION MOLECULE"/>
    <property type="match status" value="1"/>
</dbReference>